<evidence type="ECO:0008006" key="4">
    <source>
        <dbReference type="Google" id="ProtNLM"/>
    </source>
</evidence>
<dbReference type="PANTHER" id="PTHR40106:SF1">
    <property type="entry name" value="INNER MEMBRANE PROTEIN RCLC"/>
    <property type="match status" value="1"/>
</dbReference>
<comment type="caution">
    <text evidence="2">The sequence shown here is derived from an EMBL/GenBank/DDBJ whole genome shotgun (WGS) entry which is preliminary data.</text>
</comment>
<keyword evidence="1" id="KW-0472">Membrane</keyword>
<organism evidence="2">
    <name type="scientific">Shewanella frigidimarina</name>
    <dbReference type="NCBI Taxonomy" id="56812"/>
    <lineage>
        <taxon>Bacteria</taxon>
        <taxon>Pseudomonadati</taxon>
        <taxon>Pseudomonadota</taxon>
        <taxon>Gammaproteobacteria</taxon>
        <taxon>Alteromonadales</taxon>
        <taxon>Shewanellaceae</taxon>
        <taxon>Shewanella</taxon>
    </lineage>
</organism>
<protein>
    <recommendedName>
        <fullName evidence="4">DUF417 family protein</fullName>
    </recommendedName>
</protein>
<feature type="transmembrane region" description="Helical" evidence="1">
    <location>
        <begin position="110"/>
        <end position="130"/>
    </location>
</feature>
<feature type="transmembrane region" description="Helical" evidence="1">
    <location>
        <begin position="79"/>
        <end position="98"/>
    </location>
</feature>
<dbReference type="GO" id="GO:1901530">
    <property type="term" value="P:response to hypochlorite"/>
    <property type="evidence" value="ECO:0007669"/>
    <property type="project" value="TreeGrafter"/>
</dbReference>
<evidence type="ECO:0000313" key="2">
    <source>
        <dbReference type="EMBL" id="KVX02031.1"/>
    </source>
</evidence>
<sequence>MNLKHINNALTFLLLLSFLLLGVSFALGANPNTLTATFSFYGLDTLIGVNTLGLLTGSTMLALVATTLAAHLKLIKPTAALVLAIIISIVPLLTLFASNRRMEQLGGFPIIGSGQGIIKYFSILPIYLFLFCKSKLSDKQHVLLNFIPVAMVLLWIGGMKFYEFEAKAIVGLVETSPFMSWLYALFSVRGASNVIGGFDVLFAVLLGFGLFLNNKKLIIVSSLACLSVFLMTQTFLLSAPNAFSSNTLLERLGQFVIKDLWYIGNLIVIATLMIFKPAK</sequence>
<evidence type="ECO:0000313" key="3">
    <source>
        <dbReference type="Proteomes" id="UP000055702"/>
    </source>
</evidence>
<dbReference type="GO" id="GO:0005886">
    <property type="term" value="C:plasma membrane"/>
    <property type="evidence" value="ECO:0007669"/>
    <property type="project" value="TreeGrafter"/>
</dbReference>
<keyword evidence="1" id="KW-1133">Transmembrane helix</keyword>
<dbReference type="Proteomes" id="UP000055702">
    <property type="component" value="Unassembled WGS sequence"/>
</dbReference>
<feature type="transmembrane region" description="Helical" evidence="1">
    <location>
        <begin position="142"/>
        <end position="162"/>
    </location>
</feature>
<dbReference type="EMBL" id="LRDC01000018">
    <property type="protein sequence ID" value="KVX02031.1"/>
    <property type="molecule type" value="Genomic_DNA"/>
</dbReference>
<dbReference type="AlphaFoldDB" id="A0A106C0M7"/>
<evidence type="ECO:0000256" key="1">
    <source>
        <dbReference type="SAM" id="Phobius"/>
    </source>
</evidence>
<dbReference type="RefSeq" id="WP_059745898.1">
    <property type="nucleotide sequence ID" value="NZ_LRDC01000018.1"/>
</dbReference>
<keyword evidence="1" id="KW-0812">Transmembrane</keyword>
<dbReference type="PANTHER" id="PTHR40106">
    <property type="entry name" value="INNER MEMBRANE PROTEIN RCLC"/>
    <property type="match status" value="1"/>
</dbReference>
<dbReference type="Pfam" id="PF04224">
    <property type="entry name" value="DUF417"/>
    <property type="match status" value="1"/>
</dbReference>
<proteinExistence type="predicted"/>
<feature type="transmembrane region" description="Helical" evidence="1">
    <location>
        <begin position="218"/>
        <end position="239"/>
    </location>
</feature>
<dbReference type="InterPro" id="IPR007339">
    <property type="entry name" value="RclC-like"/>
</dbReference>
<feature type="transmembrane region" description="Helical" evidence="1">
    <location>
        <begin position="193"/>
        <end position="212"/>
    </location>
</feature>
<name>A0A106C0M7_SHEFR</name>
<feature type="transmembrane region" description="Helical" evidence="1">
    <location>
        <begin position="52"/>
        <end position="72"/>
    </location>
</feature>
<gene>
    <name evidence="2" type="ORF">AWJ07_05530</name>
</gene>
<accession>A0A106C0M7</accession>
<feature type="transmembrane region" description="Helical" evidence="1">
    <location>
        <begin position="260"/>
        <end position="278"/>
    </location>
</feature>
<reference evidence="2 3" key="1">
    <citation type="submission" date="2016-01" db="EMBL/GenBank/DDBJ databases">
        <title>Draft genome of the antarctic isolate Shewanella frigidimarina Ag06-30.</title>
        <authorList>
            <person name="Parmeciano Di Noto G."/>
            <person name="Vazquez S."/>
            <person name="Mac Cormack W."/>
            <person name="Iriarte A."/>
            <person name="Quiroga C."/>
        </authorList>
    </citation>
    <scope>NUCLEOTIDE SEQUENCE [LARGE SCALE GENOMIC DNA]</scope>
    <source>
        <strain evidence="2 3">Ag06-30</strain>
    </source>
</reference>